<dbReference type="AlphaFoldDB" id="A0AAV2FDP9"/>
<gene>
    <name evidence="1" type="ORF">LTRI10_LOCUS36516</name>
</gene>
<dbReference type="EMBL" id="OZ034819">
    <property type="protein sequence ID" value="CAL1396132.1"/>
    <property type="molecule type" value="Genomic_DNA"/>
</dbReference>
<keyword evidence="2" id="KW-1185">Reference proteome</keyword>
<reference evidence="1 2" key="1">
    <citation type="submission" date="2024-04" db="EMBL/GenBank/DDBJ databases">
        <authorList>
            <person name="Fracassetti M."/>
        </authorList>
    </citation>
    <scope>NUCLEOTIDE SEQUENCE [LARGE SCALE GENOMIC DNA]</scope>
</reference>
<protein>
    <submittedName>
        <fullName evidence="1">Uncharacterized protein</fullName>
    </submittedName>
</protein>
<evidence type="ECO:0000313" key="1">
    <source>
        <dbReference type="EMBL" id="CAL1396132.1"/>
    </source>
</evidence>
<accession>A0AAV2FDP9</accession>
<sequence>MPPSATTSATFVDIRRLQLNLRLWKHKSPLPALCLQSAVVSINQPPRPSLPSAPLDLALPFLFEVSRKKSLSPALGRPPSPHCC</sequence>
<organism evidence="1 2">
    <name type="scientific">Linum trigynum</name>
    <dbReference type="NCBI Taxonomy" id="586398"/>
    <lineage>
        <taxon>Eukaryota</taxon>
        <taxon>Viridiplantae</taxon>
        <taxon>Streptophyta</taxon>
        <taxon>Embryophyta</taxon>
        <taxon>Tracheophyta</taxon>
        <taxon>Spermatophyta</taxon>
        <taxon>Magnoliopsida</taxon>
        <taxon>eudicotyledons</taxon>
        <taxon>Gunneridae</taxon>
        <taxon>Pentapetalae</taxon>
        <taxon>rosids</taxon>
        <taxon>fabids</taxon>
        <taxon>Malpighiales</taxon>
        <taxon>Linaceae</taxon>
        <taxon>Linum</taxon>
    </lineage>
</organism>
<proteinExistence type="predicted"/>
<dbReference type="Proteomes" id="UP001497516">
    <property type="component" value="Chromosome 6"/>
</dbReference>
<evidence type="ECO:0000313" key="2">
    <source>
        <dbReference type="Proteomes" id="UP001497516"/>
    </source>
</evidence>
<name>A0AAV2FDP9_9ROSI</name>